<dbReference type="Gene3D" id="3.40.50.2300">
    <property type="match status" value="2"/>
</dbReference>
<organism evidence="5">
    <name type="scientific">Candidatus Atribacter allofermentans</name>
    <dbReference type="NCBI Taxonomy" id="1852833"/>
    <lineage>
        <taxon>Bacteria</taxon>
        <taxon>Pseudomonadati</taxon>
        <taxon>Atribacterota</taxon>
        <taxon>Atribacteria</taxon>
        <taxon>Atribacterales</taxon>
        <taxon>Atribacteraceae</taxon>
        <taxon>Atribacter</taxon>
    </lineage>
</organism>
<feature type="domain" description="HTH lacI-type" evidence="4">
    <location>
        <begin position="3"/>
        <end position="57"/>
    </location>
</feature>
<dbReference type="AlphaFoldDB" id="A0A1V5T200"/>
<dbReference type="CDD" id="cd01392">
    <property type="entry name" value="HTH_LacI"/>
    <property type="match status" value="1"/>
</dbReference>
<dbReference type="Gene3D" id="1.10.260.40">
    <property type="entry name" value="lambda repressor-like DNA-binding domains"/>
    <property type="match status" value="1"/>
</dbReference>
<dbReference type="SUPFAM" id="SSF53822">
    <property type="entry name" value="Periplasmic binding protein-like I"/>
    <property type="match status" value="1"/>
</dbReference>
<dbReference type="SMART" id="SM00354">
    <property type="entry name" value="HTH_LACI"/>
    <property type="match status" value="1"/>
</dbReference>
<evidence type="ECO:0000313" key="5">
    <source>
        <dbReference type="EMBL" id="OQA60252.1"/>
    </source>
</evidence>
<dbReference type="InterPro" id="IPR010982">
    <property type="entry name" value="Lambda_DNA-bd_dom_sf"/>
</dbReference>
<comment type="caution">
    <text evidence="5">The sequence shown here is derived from an EMBL/GenBank/DDBJ whole genome shotgun (WGS) entry which is preliminary data.</text>
</comment>
<dbReference type="PANTHER" id="PTHR30146:SF109">
    <property type="entry name" value="HTH-TYPE TRANSCRIPTIONAL REGULATOR GALS"/>
    <property type="match status" value="1"/>
</dbReference>
<protein>
    <submittedName>
        <fullName evidence="5">Putative HTH-type transcriptional repressor ExuR</fullName>
    </submittedName>
</protein>
<dbReference type="SUPFAM" id="SSF47413">
    <property type="entry name" value="lambda repressor-like DNA-binding domains"/>
    <property type="match status" value="1"/>
</dbReference>
<dbReference type="InterPro" id="IPR028082">
    <property type="entry name" value="Peripla_BP_I"/>
</dbReference>
<evidence type="ECO:0000256" key="1">
    <source>
        <dbReference type="ARBA" id="ARBA00023015"/>
    </source>
</evidence>
<dbReference type="InterPro" id="IPR046335">
    <property type="entry name" value="LacI/GalR-like_sensor"/>
</dbReference>
<keyword evidence="2" id="KW-0238">DNA-binding</keyword>
<name>A0A1V5T200_9BACT</name>
<dbReference type="PROSITE" id="PS50932">
    <property type="entry name" value="HTH_LACI_2"/>
    <property type="match status" value="1"/>
</dbReference>
<dbReference type="Proteomes" id="UP000485569">
    <property type="component" value="Unassembled WGS sequence"/>
</dbReference>
<evidence type="ECO:0000256" key="3">
    <source>
        <dbReference type="ARBA" id="ARBA00023163"/>
    </source>
</evidence>
<evidence type="ECO:0000259" key="4">
    <source>
        <dbReference type="PROSITE" id="PS50932"/>
    </source>
</evidence>
<keyword evidence="1" id="KW-0805">Transcription regulation</keyword>
<dbReference type="CDD" id="cd06267">
    <property type="entry name" value="PBP1_LacI_sugar_binding-like"/>
    <property type="match status" value="1"/>
</dbReference>
<dbReference type="GO" id="GO:0000976">
    <property type="term" value="F:transcription cis-regulatory region binding"/>
    <property type="evidence" value="ECO:0007669"/>
    <property type="project" value="TreeGrafter"/>
</dbReference>
<evidence type="ECO:0000256" key="2">
    <source>
        <dbReference type="ARBA" id="ARBA00023125"/>
    </source>
</evidence>
<proteinExistence type="predicted"/>
<keyword evidence="3" id="KW-0804">Transcription</keyword>
<accession>A0A1V5T200</accession>
<dbReference type="InterPro" id="IPR000843">
    <property type="entry name" value="HTH_LacI"/>
</dbReference>
<dbReference type="Pfam" id="PF13377">
    <property type="entry name" value="Peripla_BP_3"/>
    <property type="match status" value="1"/>
</dbReference>
<sequence length="343" mass="38517">MNVTLKDVSKLAGVSPATASLALNNQKGVSEKSRQKVLDAAQKLGYHPNILARSLIKGKTNTVLLCAFIKEQGKLSAFYGELINSLLTAVSSHEYYLQMLVKGEFYNGHPLDKRTAFLDIAHNRLFEGLIILSHWPISYSEVSDLVKENFPFVIVNQKVDGEGVSYIDIDHYGGTKEAIIYLIKKGHRRIAHIRGPMDHLHAQERYRAYVDTLLEHDISLKKEYIIEGNFRRLSGRTAMERLLEKKPYPTAVYAANDKMAIGALQVAKEKGLIVPQDLDIVGFDGIEAVKYTDPPLPTVEQPLEELGKLAATMLIETIKGGDRRKVILPCRLYTWDNLTKKTE</sequence>
<dbReference type="PANTHER" id="PTHR30146">
    <property type="entry name" value="LACI-RELATED TRANSCRIPTIONAL REPRESSOR"/>
    <property type="match status" value="1"/>
</dbReference>
<dbReference type="GO" id="GO:0003700">
    <property type="term" value="F:DNA-binding transcription factor activity"/>
    <property type="evidence" value="ECO:0007669"/>
    <property type="project" value="TreeGrafter"/>
</dbReference>
<reference evidence="5" key="1">
    <citation type="submission" date="2017-02" db="EMBL/GenBank/DDBJ databases">
        <title>Delving into the versatile metabolic prowess of the omnipresent phylum Bacteroidetes.</title>
        <authorList>
            <person name="Nobu M.K."/>
            <person name="Mei R."/>
            <person name="Narihiro T."/>
            <person name="Kuroda K."/>
            <person name="Liu W.-T."/>
        </authorList>
    </citation>
    <scope>NUCLEOTIDE SEQUENCE</scope>
    <source>
        <strain evidence="5">ADurb.Bin276</strain>
    </source>
</reference>
<gene>
    <name evidence="5" type="primary">exuR_3</name>
    <name evidence="5" type="ORF">BWY41_00653</name>
</gene>
<dbReference type="Pfam" id="PF00356">
    <property type="entry name" value="LacI"/>
    <property type="match status" value="1"/>
</dbReference>
<dbReference type="EMBL" id="MWBQ01000039">
    <property type="protein sequence ID" value="OQA60252.1"/>
    <property type="molecule type" value="Genomic_DNA"/>
</dbReference>